<dbReference type="FunFam" id="1.10.510.10:FF:000919">
    <property type="entry name" value="NPR1p Protein kinase"/>
    <property type="match status" value="1"/>
</dbReference>
<feature type="compositionally biased region" description="Polar residues" evidence="10">
    <location>
        <begin position="306"/>
        <end position="330"/>
    </location>
</feature>
<keyword evidence="3" id="KW-0808">Transferase</keyword>
<dbReference type="GO" id="GO:0004674">
    <property type="term" value="F:protein serine/threonine kinase activity"/>
    <property type="evidence" value="ECO:0007669"/>
    <property type="project" value="UniProtKB-KW"/>
</dbReference>
<keyword evidence="13" id="KW-1185">Reference proteome</keyword>
<dbReference type="Gene3D" id="1.10.510.10">
    <property type="entry name" value="Transferase(Phosphotransferase) domain 1"/>
    <property type="match status" value="1"/>
</dbReference>
<feature type="compositionally biased region" description="Polar residues" evidence="10">
    <location>
        <begin position="641"/>
        <end position="669"/>
    </location>
</feature>
<dbReference type="PANTHER" id="PTHR24343:SF113">
    <property type="entry name" value="NITROGEN PERMEASE REACTIVATOR PROTEIN-RELATED"/>
    <property type="match status" value="1"/>
</dbReference>
<dbReference type="InterPro" id="IPR017441">
    <property type="entry name" value="Protein_kinase_ATP_BS"/>
</dbReference>
<evidence type="ECO:0000256" key="7">
    <source>
        <dbReference type="ARBA" id="ARBA00047899"/>
    </source>
</evidence>
<dbReference type="Gene3D" id="3.30.200.20">
    <property type="entry name" value="Phosphorylase Kinase, domain 1"/>
    <property type="match status" value="1"/>
</dbReference>
<keyword evidence="4 9" id="KW-0547">Nucleotide-binding</keyword>
<evidence type="ECO:0000256" key="10">
    <source>
        <dbReference type="SAM" id="MobiDB-lite"/>
    </source>
</evidence>
<dbReference type="PROSITE" id="PS00107">
    <property type="entry name" value="PROTEIN_KINASE_ATP"/>
    <property type="match status" value="1"/>
</dbReference>
<dbReference type="GO" id="GO:0090153">
    <property type="term" value="P:regulation of sphingolipid biosynthetic process"/>
    <property type="evidence" value="ECO:0007669"/>
    <property type="project" value="EnsemblFungi"/>
</dbReference>
<feature type="region of interest" description="Disordered" evidence="10">
    <location>
        <begin position="129"/>
        <end position="170"/>
    </location>
</feature>
<comment type="catalytic activity">
    <reaction evidence="7">
        <text>L-threonyl-[protein] + ATP = O-phospho-L-threonyl-[protein] + ADP + H(+)</text>
        <dbReference type="Rhea" id="RHEA:46608"/>
        <dbReference type="Rhea" id="RHEA-COMP:11060"/>
        <dbReference type="Rhea" id="RHEA-COMP:11605"/>
        <dbReference type="ChEBI" id="CHEBI:15378"/>
        <dbReference type="ChEBI" id="CHEBI:30013"/>
        <dbReference type="ChEBI" id="CHEBI:30616"/>
        <dbReference type="ChEBI" id="CHEBI:61977"/>
        <dbReference type="ChEBI" id="CHEBI:456216"/>
        <dbReference type="EC" id="2.7.11.1"/>
    </reaction>
</comment>
<dbReference type="AlphaFoldDB" id="H2AP90"/>
<evidence type="ECO:0000256" key="6">
    <source>
        <dbReference type="ARBA" id="ARBA00022840"/>
    </source>
</evidence>
<dbReference type="InterPro" id="IPR011009">
    <property type="entry name" value="Kinase-like_dom_sf"/>
</dbReference>
<feature type="compositionally biased region" description="Polar residues" evidence="10">
    <location>
        <begin position="48"/>
        <end position="60"/>
    </location>
</feature>
<dbReference type="Proteomes" id="UP000005220">
    <property type="component" value="Chromosome 1"/>
</dbReference>
<evidence type="ECO:0000313" key="12">
    <source>
        <dbReference type="EMBL" id="CCF56190.1"/>
    </source>
</evidence>
<dbReference type="RefSeq" id="XP_003955325.1">
    <property type="nucleotide sequence ID" value="XM_003955276.1"/>
</dbReference>
<evidence type="ECO:0000256" key="9">
    <source>
        <dbReference type="PROSITE-ProRule" id="PRU10141"/>
    </source>
</evidence>
<dbReference type="GO" id="GO:0005524">
    <property type="term" value="F:ATP binding"/>
    <property type="evidence" value="ECO:0007669"/>
    <property type="project" value="UniProtKB-UniRule"/>
</dbReference>
<dbReference type="STRING" id="1071382.H2AP90"/>
<sequence length="759" mass="83171">MSSLTKLLQEKRNEPSPVPINNKNTTKSSPLLHTTSRTLGLEHDRNVRNPTTSVTTVTQLDSEDDTETTGSSTASSSVNDKNNVLSSSFLTANFAHTATLYGTSLQSRDLHQGSGSFIDNSYLGSNDIPARKSSMRSSNSARPIPSLSSSIPYSVPNSNKDASNTNIRPMGLNSANSSYSSSWLEQYGSNMPSNISAIDSTVISSPKVDSVEARFVISKQKLQKASMSITHTTSVSRSNSFSSQIGSLFSKGSRDKYAANTATNETRSHSSTSTNSNSTAATAIPKPGRARQSSIYSSSRQPSGSYTENFYGSPSSMNDHPPSQSVPRSHHSSIANLRGFFFKKSSGNLSTSINATASNLSNSPGISSNISAVSNKQPFTPGSYNSVNSDTIYSATNEVSQPFSKRYFRTGEDLGAGAGGSVKLVKRLSDSKILAVKEFRLKFENETKRDYVKKITSEYCIGTTLHHQNIIETVEIVYDNNRMLQVMEYCDYDLFAIVMSDKMSYEETCCCFKQILTGVEYLHSIGLAHRDLKLDNCVINSKGIVKLIDFGAAVVFSYPFSKNLVEASGIVGSDPYLAPEVCIFTKYDPRPVDIWSVAIIFACMILKKFPWKIPKLRDSSFKLFCSGRDCDSLSSLVTRTPNPPSYDNISADSKPVSSNNASDPNNLNIGPQRLLHQLPEESQHIIGRMIDLAPACRSSIDEVMKDPWITSIEMCHQVEDGLKYKLVSSSDHTHTKVDQSEAHIAGLEKKKKKQQRQQK</sequence>
<feature type="compositionally biased region" description="Low complexity" evidence="10">
    <location>
        <begin position="137"/>
        <end position="159"/>
    </location>
</feature>
<proteinExistence type="predicted"/>
<feature type="compositionally biased region" description="Polar residues" evidence="10">
    <location>
        <begin position="19"/>
        <end position="38"/>
    </location>
</feature>
<dbReference type="eggNOG" id="KOG0590">
    <property type="taxonomic scope" value="Eukaryota"/>
</dbReference>
<dbReference type="GeneID" id="13885951"/>
<feature type="region of interest" description="Disordered" evidence="10">
    <location>
        <begin position="733"/>
        <end position="759"/>
    </location>
</feature>
<dbReference type="InParanoid" id="H2AP90"/>
<evidence type="ECO:0000313" key="13">
    <source>
        <dbReference type="Proteomes" id="UP000005220"/>
    </source>
</evidence>
<dbReference type="FunFam" id="3.30.200.20:FF:000714">
    <property type="entry name" value="Nitrogen permease regulator"/>
    <property type="match status" value="1"/>
</dbReference>
<protein>
    <recommendedName>
        <fullName evidence="1">non-specific serine/threonine protein kinase</fullName>
        <ecNumber evidence="1">2.7.11.1</ecNumber>
    </recommendedName>
</protein>
<evidence type="ECO:0000259" key="11">
    <source>
        <dbReference type="PROSITE" id="PS50011"/>
    </source>
</evidence>
<dbReference type="GO" id="GO:0005886">
    <property type="term" value="C:plasma membrane"/>
    <property type="evidence" value="ECO:0007669"/>
    <property type="project" value="EnsemblFungi"/>
</dbReference>
<dbReference type="PROSITE" id="PS50011">
    <property type="entry name" value="PROTEIN_KINASE_DOM"/>
    <property type="match status" value="1"/>
</dbReference>
<keyword evidence="2" id="KW-0723">Serine/threonine-protein kinase</keyword>
<dbReference type="HOGENOM" id="CLU_000288_82_4_1"/>
<dbReference type="PROSITE" id="PS00108">
    <property type="entry name" value="PROTEIN_KINASE_ST"/>
    <property type="match status" value="1"/>
</dbReference>
<evidence type="ECO:0000256" key="8">
    <source>
        <dbReference type="ARBA" id="ARBA00048679"/>
    </source>
</evidence>
<keyword evidence="6 9" id="KW-0067">ATP-binding</keyword>
<dbReference type="GO" id="GO:0045806">
    <property type="term" value="P:negative regulation of endocytosis"/>
    <property type="evidence" value="ECO:0007669"/>
    <property type="project" value="EnsemblFungi"/>
</dbReference>
<evidence type="ECO:0000256" key="4">
    <source>
        <dbReference type="ARBA" id="ARBA00022741"/>
    </source>
</evidence>
<reference evidence="12 13" key="1">
    <citation type="journal article" date="2011" name="Proc. Natl. Acad. Sci. U.S.A.">
        <title>Evolutionary erosion of yeast sex chromosomes by mating-type switching accidents.</title>
        <authorList>
            <person name="Gordon J.L."/>
            <person name="Armisen D."/>
            <person name="Proux-Wera E."/>
            <person name="Oheigeartaigh S.S."/>
            <person name="Byrne K.P."/>
            <person name="Wolfe K.H."/>
        </authorList>
    </citation>
    <scope>NUCLEOTIDE SEQUENCE [LARGE SCALE GENOMIC DNA]</scope>
    <source>
        <strain evidence="13">ATCC 22294 / BCRC 22015 / CBS 2517 / CECT 1963 / NBRC 1671 / NRRL Y-8276</strain>
    </source>
</reference>
<dbReference type="GO" id="GO:0005829">
    <property type="term" value="C:cytosol"/>
    <property type="evidence" value="ECO:0007669"/>
    <property type="project" value="TreeGrafter"/>
</dbReference>
<dbReference type="GO" id="GO:0005794">
    <property type="term" value="C:Golgi apparatus"/>
    <property type="evidence" value="ECO:0007669"/>
    <property type="project" value="EnsemblFungi"/>
</dbReference>
<evidence type="ECO:0000256" key="2">
    <source>
        <dbReference type="ARBA" id="ARBA00022527"/>
    </source>
</evidence>
<feature type="binding site" evidence="9">
    <location>
        <position position="437"/>
    </location>
    <ligand>
        <name>ATP</name>
        <dbReference type="ChEBI" id="CHEBI:30616"/>
    </ligand>
</feature>
<dbReference type="EMBL" id="HE650821">
    <property type="protein sequence ID" value="CCF56190.1"/>
    <property type="molecule type" value="Genomic_DNA"/>
</dbReference>
<dbReference type="PANTHER" id="PTHR24343">
    <property type="entry name" value="SERINE/THREONINE KINASE"/>
    <property type="match status" value="1"/>
</dbReference>
<dbReference type="FunCoup" id="H2AP90">
    <property type="interactions" value="335"/>
</dbReference>
<organism evidence="12 13">
    <name type="scientific">Kazachstania africana (strain ATCC 22294 / BCRC 22015 / CBS 2517 / CECT 1963 / NBRC 1671 / NRRL Y-8276)</name>
    <name type="common">Yeast</name>
    <name type="synonym">Kluyveromyces africanus</name>
    <dbReference type="NCBI Taxonomy" id="1071382"/>
    <lineage>
        <taxon>Eukaryota</taxon>
        <taxon>Fungi</taxon>
        <taxon>Dikarya</taxon>
        <taxon>Ascomycota</taxon>
        <taxon>Saccharomycotina</taxon>
        <taxon>Saccharomycetes</taxon>
        <taxon>Saccharomycetales</taxon>
        <taxon>Saccharomycetaceae</taxon>
        <taxon>Kazachstania</taxon>
    </lineage>
</organism>
<name>H2AP90_KAZAF</name>
<feature type="compositionally biased region" description="Basic residues" evidence="10">
    <location>
        <begin position="749"/>
        <end position="759"/>
    </location>
</feature>
<gene>
    <name evidence="12" type="primary">KAFR0A07560</name>
    <name evidence="12" type="ORF">KAFR_0A07560</name>
</gene>
<dbReference type="SMART" id="SM00220">
    <property type="entry name" value="S_TKc"/>
    <property type="match status" value="1"/>
</dbReference>
<dbReference type="EC" id="2.7.11.1" evidence="1"/>
<keyword evidence="5" id="KW-0418">Kinase</keyword>
<feature type="compositionally biased region" description="Low complexity" evidence="10">
    <location>
        <begin position="293"/>
        <end position="305"/>
    </location>
</feature>
<feature type="compositionally biased region" description="Low complexity" evidence="10">
    <location>
        <begin position="263"/>
        <end position="283"/>
    </location>
</feature>
<dbReference type="KEGG" id="kaf:KAFR_0A07560"/>
<evidence type="ECO:0000256" key="5">
    <source>
        <dbReference type="ARBA" id="ARBA00022777"/>
    </source>
</evidence>
<feature type="domain" description="Protein kinase" evidence="11">
    <location>
        <begin position="408"/>
        <end position="709"/>
    </location>
</feature>
<accession>H2AP90</accession>
<dbReference type="Pfam" id="PF00069">
    <property type="entry name" value="Pkinase"/>
    <property type="match status" value="1"/>
</dbReference>
<feature type="region of interest" description="Disordered" evidence="10">
    <location>
        <begin position="258"/>
        <end position="330"/>
    </location>
</feature>
<dbReference type="OrthoDB" id="6513151at2759"/>
<feature type="compositionally biased region" description="Low complexity" evidence="10">
    <location>
        <begin position="68"/>
        <end position="77"/>
    </location>
</feature>
<evidence type="ECO:0000256" key="3">
    <source>
        <dbReference type="ARBA" id="ARBA00022679"/>
    </source>
</evidence>
<dbReference type="SUPFAM" id="SSF56112">
    <property type="entry name" value="Protein kinase-like (PK-like)"/>
    <property type="match status" value="1"/>
</dbReference>
<feature type="region of interest" description="Disordered" evidence="10">
    <location>
        <begin position="641"/>
        <end position="671"/>
    </location>
</feature>
<comment type="catalytic activity">
    <reaction evidence="8">
        <text>L-seryl-[protein] + ATP = O-phospho-L-seryl-[protein] + ADP + H(+)</text>
        <dbReference type="Rhea" id="RHEA:17989"/>
        <dbReference type="Rhea" id="RHEA-COMP:9863"/>
        <dbReference type="Rhea" id="RHEA-COMP:11604"/>
        <dbReference type="ChEBI" id="CHEBI:15378"/>
        <dbReference type="ChEBI" id="CHEBI:29999"/>
        <dbReference type="ChEBI" id="CHEBI:30616"/>
        <dbReference type="ChEBI" id="CHEBI:83421"/>
        <dbReference type="ChEBI" id="CHEBI:456216"/>
        <dbReference type="EC" id="2.7.11.1"/>
    </reaction>
</comment>
<feature type="region of interest" description="Disordered" evidence="10">
    <location>
        <begin position="1"/>
        <end position="81"/>
    </location>
</feature>
<dbReference type="InterPro" id="IPR000719">
    <property type="entry name" value="Prot_kinase_dom"/>
</dbReference>
<dbReference type="InterPro" id="IPR008271">
    <property type="entry name" value="Ser/Thr_kinase_AS"/>
</dbReference>
<evidence type="ECO:0000256" key="1">
    <source>
        <dbReference type="ARBA" id="ARBA00012513"/>
    </source>
</evidence>